<name>A0A0D1XXD7_ANEMI</name>
<dbReference type="EMBL" id="FNED01000001">
    <property type="protein sequence ID" value="SDH95173.1"/>
    <property type="molecule type" value="Genomic_DNA"/>
</dbReference>
<evidence type="ECO:0000313" key="4">
    <source>
        <dbReference type="Proteomes" id="UP000182836"/>
    </source>
</evidence>
<reference evidence="2 4" key="2">
    <citation type="submission" date="2016-10" db="EMBL/GenBank/DDBJ databases">
        <authorList>
            <person name="de Groot N.N."/>
        </authorList>
    </citation>
    <scope>NUCLEOTIDE SEQUENCE [LARGE SCALE GENOMIC DNA]</scope>
    <source>
        <strain evidence="2 4">DSM 2895</strain>
    </source>
</reference>
<sequence length="281" mass="31320">MSKKQDQEEFKNIVNLLTNVELTPSSSKDRIYNRVTYKMETETLQPYCKKKDGISMKKSKWRATTVIASAVICLGGAFSTTSYAQELFQSILAHYQVGGMKITQYDKELPTPAVNTSSSNSARNDEVAQLPSPLKLSLQEARSAMGMNFPAPSWLSDYEYVNSVIQGDKMVEVLYKRDKKIVSLLISKDDENGIITTDDVKIETINGTKVYFANGIVIWEYEGFRIELYSQEDFDAITLGKIIDSLETGKPVTQAEIEKAKAKIQNAGPRATAAPAPVILY</sequence>
<organism evidence="1 3">
    <name type="scientific">Aneurinibacillus migulanus</name>
    <name type="common">Bacillus migulanus</name>
    <dbReference type="NCBI Taxonomy" id="47500"/>
    <lineage>
        <taxon>Bacteria</taxon>
        <taxon>Bacillati</taxon>
        <taxon>Bacillota</taxon>
        <taxon>Bacilli</taxon>
        <taxon>Bacillales</taxon>
        <taxon>Paenibacillaceae</taxon>
        <taxon>Aneurinibacillus group</taxon>
        <taxon>Aneurinibacillus</taxon>
    </lineage>
</organism>
<evidence type="ECO:0000313" key="3">
    <source>
        <dbReference type="Proteomes" id="UP000037269"/>
    </source>
</evidence>
<dbReference type="EMBL" id="LGUG01000004">
    <property type="protein sequence ID" value="KON97833.1"/>
    <property type="molecule type" value="Genomic_DNA"/>
</dbReference>
<gene>
    <name evidence="1" type="ORF">AF333_22770</name>
    <name evidence="2" type="ORF">SAMN04487909_10121</name>
</gene>
<dbReference type="Proteomes" id="UP000182836">
    <property type="component" value="Unassembled WGS sequence"/>
</dbReference>
<dbReference type="PATRIC" id="fig|47500.8.peg.3066"/>
<evidence type="ECO:0008006" key="5">
    <source>
        <dbReference type="Google" id="ProtNLM"/>
    </source>
</evidence>
<keyword evidence="3" id="KW-1185">Reference proteome</keyword>
<dbReference type="AlphaFoldDB" id="A0A0D1XXD7"/>
<accession>A0A0D1XXD7</accession>
<evidence type="ECO:0000313" key="1">
    <source>
        <dbReference type="EMBL" id="KON97833.1"/>
    </source>
</evidence>
<dbReference type="Proteomes" id="UP000037269">
    <property type="component" value="Unassembled WGS sequence"/>
</dbReference>
<protein>
    <recommendedName>
        <fullName evidence="5">DUF4367 domain-containing protein</fullName>
    </recommendedName>
</protein>
<dbReference type="GeneID" id="42307954"/>
<reference evidence="1 3" key="1">
    <citation type="submission" date="2015-07" db="EMBL/GenBank/DDBJ databases">
        <title>Fjat-14205 dsm 2895.</title>
        <authorList>
            <person name="Liu B."/>
            <person name="Wang J."/>
            <person name="Zhu Y."/>
            <person name="Liu G."/>
            <person name="Chen Q."/>
            <person name="Chen Z."/>
            <person name="Lan J."/>
            <person name="Che J."/>
            <person name="Ge C."/>
            <person name="Shi H."/>
            <person name="Pan Z."/>
            <person name="Liu X."/>
        </authorList>
    </citation>
    <scope>NUCLEOTIDE SEQUENCE [LARGE SCALE GENOMIC DNA]</scope>
    <source>
        <strain evidence="1 3">DSM 2895</strain>
    </source>
</reference>
<proteinExistence type="predicted"/>
<evidence type="ECO:0000313" key="2">
    <source>
        <dbReference type="EMBL" id="SDH95173.1"/>
    </source>
</evidence>
<dbReference type="RefSeq" id="WP_043067766.1">
    <property type="nucleotide sequence ID" value="NZ_BJOA01000217.1"/>
</dbReference>